<dbReference type="SUPFAM" id="SSF46626">
    <property type="entry name" value="Cytochrome c"/>
    <property type="match status" value="1"/>
</dbReference>
<dbReference type="InterPro" id="IPR027387">
    <property type="entry name" value="Cytb/b6-like_sf"/>
</dbReference>
<dbReference type="GO" id="GO:0009055">
    <property type="term" value="F:electron transfer activity"/>
    <property type="evidence" value="ECO:0007669"/>
    <property type="project" value="InterPro"/>
</dbReference>
<feature type="transmembrane region" description="Helical" evidence="11">
    <location>
        <begin position="319"/>
        <end position="340"/>
    </location>
</feature>
<dbReference type="GO" id="GO:0016020">
    <property type="term" value="C:membrane"/>
    <property type="evidence" value="ECO:0007669"/>
    <property type="project" value="UniProtKB-SubCell"/>
</dbReference>
<dbReference type="SUPFAM" id="SSF81648">
    <property type="entry name" value="a domain/subunit of cytochrome bc1 complex (Ubiquinol-cytochrome c reductase)"/>
    <property type="match status" value="1"/>
</dbReference>
<evidence type="ECO:0000256" key="2">
    <source>
        <dbReference type="ARBA" id="ARBA00022448"/>
    </source>
</evidence>
<evidence type="ECO:0000256" key="10">
    <source>
        <dbReference type="PROSITE-ProRule" id="PRU00433"/>
    </source>
</evidence>
<feature type="domain" description="Cytochrome c" evidence="14">
    <location>
        <begin position="585"/>
        <end position="673"/>
    </location>
</feature>
<keyword evidence="6" id="KW-0249">Electron transport</keyword>
<sequence>MRNHSRFSEWVDERTGLVSFLGRTSEEPVRGGAGLRHVFGSALAGAFLIQLVTGLLLMTSYVPSSSHAWGSVWYIDNQMALGWVIRGLHHFGSSAVVVLLAMHLVQTILLAAYRSPREFNWWLGLVMMFAALGLALTGYLLPWDQKGYWATRVATNIAGTTPVIGPLAQRVLVGGIEYGNQTLTRLYGLHVGVFPMVLVLGLLGHWALARRHGLSGRGRPGKDDTYSPAQAFYNLLAIALVLGILLTIVLVNGGAGLEAPADPSGTDYPARPEWYFLALYQLLNEFDSDTEIIGTMVIPGAIVTLLFLLPVLDRLFPRRLVHFGACAMIFVVLGGAGALMTKALLADRGDAAFVLARLEADRHRERADALAEAAGLPPEGAGYLMARDPLSRGMDLLEANCLSCHAYAGEGRVQVQVAQPTADQLLLVDPARLSGVAADLPDAVLRRVAFAVPKEFDPRSAEREETTPGSTLYRVEGINAQGERVVAETSLGDDHVVVSTHSVQSASDLKGFGTRAWLRGLLEDPSSPRYFGLVPQCGGMASWKESSKLTPGQLDEVADFFDEHVIPATPGLSAAAWELQFAEAEEPPPGYQHFINECADCHLWGLGGADSTGVDSPNVYGWGSPTWIRRMIEEPGARDLYGYLADHEQMPGFEGQLTEADLGVIIRLLRGEYLPADRSSGPSAEGTPAVIEGLEASRAD</sequence>
<dbReference type="KEGG" id="tpla:ElP_12390"/>
<dbReference type="SUPFAM" id="SSF81342">
    <property type="entry name" value="Transmembrane di-heme cytochromes"/>
    <property type="match status" value="1"/>
</dbReference>
<dbReference type="EMBL" id="CP036426">
    <property type="protein sequence ID" value="QDV33368.1"/>
    <property type="molecule type" value="Genomic_DNA"/>
</dbReference>
<comment type="subcellular location">
    <subcellularLocation>
        <location evidence="1">Membrane</location>
        <topology evidence="1">Multi-pass membrane protein</topology>
    </subcellularLocation>
</comment>
<evidence type="ECO:0000256" key="4">
    <source>
        <dbReference type="ARBA" id="ARBA00022692"/>
    </source>
</evidence>
<dbReference type="GO" id="GO:0022904">
    <property type="term" value="P:respiratory electron transport chain"/>
    <property type="evidence" value="ECO:0007669"/>
    <property type="project" value="InterPro"/>
</dbReference>
<evidence type="ECO:0000256" key="3">
    <source>
        <dbReference type="ARBA" id="ARBA00022617"/>
    </source>
</evidence>
<keyword evidence="3 10" id="KW-0349">Heme</keyword>
<dbReference type="InterPro" id="IPR016174">
    <property type="entry name" value="Di-haem_cyt_TM"/>
</dbReference>
<feature type="transmembrane region" description="Helical" evidence="11">
    <location>
        <begin position="91"/>
        <end position="112"/>
    </location>
</feature>
<dbReference type="InterPro" id="IPR036909">
    <property type="entry name" value="Cyt_c-like_dom_sf"/>
</dbReference>
<dbReference type="InterPro" id="IPR005798">
    <property type="entry name" value="Cyt_b/b6_C"/>
</dbReference>
<keyword evidence="5 10" id="KW-0479">Metal-binding</keyword>
<dbReference type="Gene3D" id="1.20.810.10">
    <property type="entry name" value="Cytochrome Bc1 Complex, Chain C"/>
    <property type="match status" value="1"/>
</dbReference>
<feature type="domain" description="Cytochrome b/b6 N-terminal region profile" evidence="12">
    <location>
        <begin position="7"/>
        <end position="218"/>
    </location>
</feature>
<proteinExistence type="predicted"/>
<keyword evidence="7 11" id="KW-1133">Transmembrane helix</keyword>
<dbReference type="Proteomes" id="UP000317835">
    <property type="component" value="Chromosome"/>
</dbReference>
<evidence type="ECO:0000256" key="8">
    <source>
        <dbReference type="ARBA" id="ARBA00023004"/>
    </source>
</evidence>
<feature type="transmembrane region" description="Helical" evidence="11">
    <location>
        <begin position="292"/>
        <end position="312"/>
    </location>
</feature>
<keyword evidence="2" id="KW-0813">Transport</keyword>
<dbReference type="Pfam" id="PF00032">
    <property type="entry name" value="Cytochrom_B_C"/>
    <property type="match status" value="1"/>
</dbReference>
<dbReference type="PANTHER" id="PTHR19271">
    <property type="entry name" value="CYTOCHROME B"/>
    <property type="match status" value="1"/>
</dbReference>
<dbReference type="GO" id="GO:0020037">
    <property type="term" value="F:heme binding"/>
    <property type="evidence" value="ECO:0007669"/>
    <property type="project" value="InterPro"/>
</dbReference>
<evidence type="ECO:0000256" key="6">
    <source>
        <dbReference type="ARBA" id="ARBA00022982"/>
    </source>
</evidence>
<evidence type="ECO:0000256" key="7">
    <source>
        <dbReference type="ARBA" id="ARBA00022989"/>
    </source>
</evidence>
<evidence type="ECO:0000256" key="1">
    <source>
        <dbReference type="ARBA" id="ARBA00004141"/>
    </source>
</evidence>
<reference evidence="15 16" key="1">
    <citation type="submission" date="2019-02" db="EMBL/GenBank/DDBJ databases">
        <title>Deep-cultivation of Planctomycetes and their phenomic and genomic characterization uncovers novel biology.</title>
        <authorList>
            <person name="Wiegand S."/>
            <person name="Jogler M."/>
            <person name="Boedeker C."/>
            <person name="Pinto D."/>
            <person name="Vollmers J."/>
            <person name="Rivas-Marin E."/>
            <person name="Kohn T."/>
            <person name="Peeters S.H."/>
            <person name="Heuer A."/>
            <person name="Rast P."/>
            <person name="Oberbeckmann S."/>
            <person name="Bunk B."/>
            <person name="Jeske O."/>
            <person name="Meyerdierks A."/>
            <person name="Storesund J.E."/>
            <person name="Kallscheuer N."/>
            <person name="Luecker S."/>
            <person name="Lage O.M."/>
            <person name="Pohl T."/>
            <person name="Merkel B.J."/>
            <person name="Hornburger P."/>
            <person name="Mueller R.-W."/>
            <person name="Bruemmer F."/>
            <person name="Labrenz M."/>
            <person name="Spormann A.M."/>
            <person name="Op den Camp H."/>
            <person name="Overmann J."/>
            <person name="Amann R."/>
            <person name="Jetten M.S.M."/>
            <person name="Mascher T."/>
            <person name="Medema M.H."/>
            <person name="Devos D.P."/>
            <person name="Kaster A.-K."/>
            <person name="Ovreas L."/>
            <person name="Rohde M."/>
            <person name="Galperin M.Y."/>
            <person name="Jogler C."/>
        </authorList>
    </citation>
    <scope>NUCLEOTIDE SEQUENCE [LARGE SCALE GENOMIC DNA]</scope>
    <source>
        <strain evidence="15 16">ElP</strain>
    </source>
</reference>
<dbReference type="OrthoDB" id="9804503at2"/>
<keyword evidence="16" id="KW-1185">Reference proteome</keyword>
<dbReference type="Pfam" id="PF00033">
    <property type="entry name" value="Cytochrome_B"/>
    <property type="match status" value="1"/>
</dbReference>
<feature type="domain" description="Cytochrome b/b6 C-terminal region profile" evidence="13">
    <location>
        <begin position="216"/>
        <end position="314"/>
    </location>
</feature>
<evidence type="ECO:0000256" key="9">
    <source>
        <dbReference type="ARBA" id="ARBA00023136"/>
    </source>
</evidence>
<dbReference type="InterPro" id="IPR005797">
    <property type="entry name" value="Cyt_b/b6_N"/>
</dbReference>
<evidence type="ECO:0000313" key="16">
    <source>
        <dbReference type="Proteomes" id="UP000317835"/>
    </source>
</evidence>
<name>A0A518GXP1_9BACT</name>
<feature type="transmembrane region" description="Helical" evidence="11">
    <location>
        <begin position="119"/>
        <end position="141"/>
    </location>
</feature>
<feature type="transmembrane region" description="Helical" evidence="11">
    <location>
        <begin position="38"/>
        <end position="62"/>
    </location>
</feature>
<dbReference type="PROSITE" id="PS51002">
    <property type="entry name" value="CYTB_NTER"/>
    <property type="match status" value="1"/>
</dbReference>
<accession>A0A518GXP1</accession>
<evidence type="ECO:0000313" key="15">
    <source>
        <dbReference type="EMBL" id="QDV33368.1"/>
    </source>
</evidence>
<evidence type="ECO:0000259" key="13">
    <source>
        <dbReference type="PROSITE" id="PS51003"/>
    </source>
</evidence>
<dbReference type="GO" id="GO:0016491">
    <property type="term" value="F:oxidoreductase activity"/>
    <property type="evidence" value="ECO:0007669"/>
    <property type="project" value="InterPro"/>
</dbReference>
<dbReference type="InterPro" id="IPR009056">
    <property type="entry name" value="Cyt_c-like_dom"/>
</dbReference>
<gene>
    <name evidence="15" type="primary">qcrB</name>
    <name evidence="15" type="ORF">ElP_12390</name>
</gene>
<evidence type="ECO:0000256" key="11">
    <source>
        <dbReference type="SAM" id="Phobius"/>
    </source>
</evidence>
<dbReference type="AlphaFoldDB" id="A0A518GXP1"/>
<evidence type="ECO:0000256" key="5">
    <source>
        <dbReference type="ARBA" id="ARBA00022723"/>
    </source>
</evidence>
<dbReference type="GO" id="GO:0046872">
    <property type="term" value="F:metal ion binding"/>
    <property type="evidence" value="ECO:0007669"/>
    <property type="project" value="UniProtKB-KW"/>
</dbReference>
<feature type="transmembrane region" description="Helical" evidence="11">
    <location>
        <begin position="187"/>
        <end position="209"/>
    </location>
</feature>
<dbReference type="PROSITE" id="PS51007">
    <property type="entry name" value="CYTC"/>
    <property type="match status" value="1"/>
</dbReference>
<keyword evidence="4 11" id="KW-0812">Transmembrane</keyword>
<dbReference type="InterPro" id="IPR036150">
    <property type="entry name" value="Cyt_b/b6_C_sf"/>
</dbReference>
<evidence type="ECO:0000259" key="14">
    <source>
        <dbReference type="PROSITE" id="PS51007"/>
    </source>
</evidence>
<evidence type="ECO:0000259" key="12">
    <source>
        <dbReference type="PROSITE" id="PS51002"/>
    </source>
</evidence>
<dbReference type="RefSeq" id="WP_145267756.1">
    <property type="nucleotide sequence ID" value="NZ_CP036426.1"/>
</dbReference>
<dbReference type="PANTHER" id="PTHR19271:SF16">
    <property type="entry name" value="CYTOCHROME B"/>
    <property type="match status" value="1"/>
</dbReference>
<feature type="transmembrane region" description="Helical" evidence="11">
    <location>
        <begin position="230"/>
        <end position="251"/>
    </location>
</feature>
<keyword evidence="8 10" id="KW-0408">Iron</keyword>
<organism evidence="15 16">
    <name type="scientific">Tautonia plasticadhaerens</name>
    <dbReference type="NCBI Taxonomy" id="2527974"/>
    <lineage>
        <taxon>Bacteria</taxon>
        <taxon>Pseudomonadati</taxon>
        <taxon>Planctomycetota</taxon>
        <taxon>Planctomycetia</taxon>
        <taxon>Isosphaerales</taxon>
        <taxon>Isosphaeraceae</taxon>
        <taxon>Tautonia</taxon>
    </lineage>
</organism>
<keyword evidence="9 11" id="KW-0472">Membrane</keyword>
<dbReference type="PROSITE" id="PS51003">
    <property type="entry name" value="CYTB_CTER"/>
    <property type="match status" value="1"/>
</dbReference>
<protein>
    <submittedName>
        <fullName evidence="15">Menaquinol-cytochrome c reductase cytochrome b subunit</fullName>
    </submittedName>
</protein>